<dbReference type="Proteomes" id="UP000191931">
    <property type="component" value="Unassembled WGS sequence"/>
</dbReference>
<dbReference type="Gene3D" id="3.30.2310.20">
    <property type="entry name" value="RelE-like"/>
    <property type="match status" value="1"/>
</dbReference>
<dbReference type="AlphaFoldDB" id="A0A1W1HFH0"/>
<evidence type="ECO:0000313" key="2">
    <source>
        <dbReference type="Proteomes" id="UP000191931"/>
    </source>
</evidence>
<accession>A0A1W1HFH0</accession>
<dbReference type="EMBL" id="FWEV01000195">
    <property type="protein sequence ID" value="SLM31148.1"/>
    <property type="molecule type" value="Genomic_DNA"/>
</dbReference>
<dbReference type="InterPro" id="IPR035093">
    <property type="entry name" value="RelE/ParE_toxin_dom_sf"/>
</dbReference>
<dbReference type="OrthoDB" id="330810at2"/>
<dbReference type="RefSeq" id="WP_080810022.1">
    <property type="nucleotide sequence ID" value="NZ_LT828578.1"/>
</dbReference>
<organism evidence="1 2">
    <name type="scientific">Desulfamplus magnetovallimortis</name>
    <dbReference type="NCBI Taxonomy" id="1246637"/>
    <lineage>
        <taxon>Bacteria</taxon>
        <taxon>Pseudomonadati</taxon>
        <taxon>Thermodesulfobacteriota</taxon>
        <taxon>Desulfobacteria</taxon>
        <taxon>Desulfobacterales</taxon>
        <taxon>Desulfobacteraceae</taxon>
        <taxon>Desulfamplus</taxon>
    </lineage>
</organism>
<keyword evidence="2" id="KW-1185">Reference proteome</keyword>
<evidence type="ECO:0000313" key="1">
    <source>
        <dbReference type="EMBL" id="SLM31148.1"/>
    </source>
</evidence>
<proteinExistence type="predicted"/>
<gene>
    <name evidence="1" type="ORF">MTBBW1_2740009</name>
</gene>
<protein>
    <recommendedName>
        <fullName evidence="3">Addiction module toxin RelE</fullName>
    </recommendedName>
</protein>
<dbReference type="STRING" id="1246637.MTBBW1_2740009"/>
<dbReference type="InterPro" id="IPR009241">
    <property type="entry name" value="HigB-like"/>
</dbReference>
<dbReference type="Pfam" id="PF05973">
    <property type="entry name" value="Gp49"/>
    <property type="match status" value="1"/>
</dbReference>
<reference evidence="1 2" key="1">
    <citation type="submission" date="2017-03" db="EMBL/GenBank/DDBJ databases">
        <authorList>
            <person name="Afonso C.L."/>
            <person name="Miller P.J."/>
            <person name="Scott M.A."/>
            <person name="Spackman E."/>
            <person name="Goraichik I."/>
            <person name="Dimitrov K.M."/>
            <person name="Suarez D.L."/>
            <person name="Swayne D.E."/>
        </authorList>
    </citation>
    <scope>NUCLEOTIDE SEQUENCE [LARGE SCALE GENOMIC DNA]</scope>
    <source>
        <strain evidence="1">PRJEB14757</strain>
    </source>
</reference>
<sequence>MEWNIIIHENFETEIQDFSRKVKTEFFASVQMLKLYGPQLGRPHVDTLEGSKYSNMKELRFNADNGVWRVAFAFDPKRQAILLVAGDKSGVKQNRFYKKLIKAADTRFFEWLNQPGED</sequence>
<dbReference type="SUPFAM" id="SSF143011">
    <property type="entry name" value="RelE-like"/>
    <property type="match status" value="1"/>
</dbReference>
<evidence type="ECO:0008006" key="3">
    <source>
        <dbReference type="Google" id="ProtNLM"/>
    </source>
</evidence>
<name>A0A1W1HFH0_9BACT</name>